<dbReference type="GO" id="GO:0004467">
    <property type="term" value="F:long-chain fatty acid-CoA ligase activity"/>
    <property type="evidence" value="ECO:0007669"/>
    <property type="project" value="TreeGrafter"/>
</dbReference>
<sequence length="141" mass="16144">MAWDLWSSPYDSWNLRDSPDHQEFVLMLAELNACLSVATRSTYRTEYGWKYDFYFGCGRVHHRIANSVKTSGTLRERLFQTAYSSKKQSIMSGSNGSPIWDRLVFNKIKEKLGGRVRFMGFGASPLSLDVMDSLECKLAIL</sequence>
<comment type="caution">
    <text evidence="1">The sequence shown here is derived from an EMBL/GenBank/DDBJ whole genome shotgun (WGS) entry which is preliminary data.</text>
</comment>
<reference evidence="1 2" key="1">
    <citation type="submission" date="2018-02" db="EMBL/GenBank/DDBJ databases">
        <title>Draft genome of wild Prunus yedoensis var. nudiflora.</title>
        <authorList>
            <person name="Baek S."/>
            <person name="Kim J.-H."/>
            <person name="Choi K."/>
            <person name="Kim G.-B."/>
            <person name="Cho A."/>
            <person name="Jang H."/>
            <person name="Shin C.-H."/>
            <person name="Yu H.-J."/>
            <person name="Mun J.-H."/>
        </authorList>
    </citation>
    <scope>NUCLEOTIDE SEQUENCE [LARGE SCALE GENOMIC DNA]</scope>
    <source>
        <strain evidence="2">cv. Jeju island</strain>
        <tissue evidence="1">Leaf</tissue>
    </source>
</reference>
<keyword evidence="2" id="KW-1185">Reference proteome</keyword>
<evidence type="ECO:0000313" key="1">
    <source>
        <dbReference type="EMBL" id="PQQ18681.1"/>
    </source>
</evidence>
<proteinExistence type="predicted"/>
<protein>
    <submittedName>
        <fullName evidence="1">Uncharacterized protein</fullName>
    </submittedName>
</protein>
<evidence type="ECO:0000313" key="2">
    <source>
        <dbReference type="Proteomes" id="UP000250321"/>
    </source>
</evidence>
<dbReference type="OrthoDB" id="1029999at2759"/>
<name>A0A314ZP79_PRUYE</name>
<dbReference type="GO" id="GO:0016020">
    <property type="term" value="C:membrane"/>
    <property type="evidence" value="ECO:0007669"/>
    <property type="project" value="TreeGrafter"/>
</dbReference>
<dbReference type="PANTHER" id="PTHR43272">
    <property type="entry name" value="LONG-CHAIN-FATTY-ACID--COA LIGASE"/>
    <property type="match status" value="1"/>
</dbReference>
<organism evidence="1 2">
    <name type="scientific">Prunus yedoensis var. nudiflora</name>
    <dbReference type="NCBI Taxonomy" id="2094558"/>
    <lineage>
        <taxon>Eukaryota</taxon>
        <taxon>Viridiplantae</taxon>
        <taxon>Streptophyta</taxon>
        <taxon>Embryophyta</taxon>
        <taxon>Tracheophyta</taxon>
        <taxon>Spermatophyta</taxon>
        <taxon>Magnoliopsida</taxon>
        <taxon>eudicotyledons</taxon>
        <taxon>Gunneridae</taxon>
        <taxon>Pentapetalae</taxon>
        <taxon>rosids</taxon>
        <taxon>fabids</taxon>
        <taxon>Rosales</taxon>
        <taxon>Rosaceae</taxon>
        <taxon>Amygdaloideae</taxon>
        <taxon>Amygdaleae</taxon>
        <taxon>Prunus</taxon>
    </lineage>
</organism>
<gene>
    <name evidence="1" type="ORF">Pyn_30038</name>
</gene>
<dbReference type="AlphaFoldDB" id="A0A314ZP79"/>
<dbReference type="GO" id="GO:0005783">
    <property type="term" value="C:endoplasmic reticulum"/>
    <property type="evidence" value="ECO:0007669"/>
    <property type="project" value="TreeGrafter"/>
</dbReference>
<dbReference type="PANTHER" id="PTHR43272:SF90">
    <property type="entry name" value="LONG CHAIN ACYL-COA SYNTHETASE 7, PEROXISOMAL"/>
    <property type="match status" value="1"/>
</dbReference>
<dbReference type="Proteomes" id="UP000250321">
    <property type="component" value="Unassembled WGS sequence"/>
</dbReference>
<accession>A0A314ZP79</accession>
<dbReference type="EMBL" id="PJQY01000099">
    <property type="protein sequence ID" value="PQQ18681.1"/>
    <property type="molecule type" value="Genomic_DNA"/>
</dbReference>
<dbReference type="STRING" id="2094558.A0A314ZP79"/>